<dbReference type="InterPro" id="IPR004842">
    <property type="entry name" value="SLC12A_fam"/>
</dbReference>
<dbReference type="GO" id="GO:0055064">
    <property type="term" value="P:chloride ion homeostasis"/>
    <property type="evidence" value="ECO:0007669"/>
    <property type="project" value="TreeGrafter"/>
</dbReference>
<dbReference type="GO" id="GO:0015379">
    <property type="term" value="F:potassium:chloride symporter activity"/>
    <property type="evidence" value="ECO:0007669"/>
    <property type="project" value="TreeGrafter"/>
</dbReference>
<keyword evidence="3 5" id="KW-1133">Transmembrane helix</keyword>
<organism evidence="6">
    <name type="scientific">Schistocephalus solidus</name>
    <name type="common">Tapeworm</name>
    <dbReference type="NCBI Taxonomy" id="70667"/>
    <lineage>
        <taxon>Eukaryota</taxon>
        <taxon>Metazoa</taxon>
        <taxon>Spiralia</taxon>
        <taxon>Lophotrochozoa</taxon>
        <taxon>Platyhelminthes</taxon>
        <taxon>Cestoda</taxon>
        <taxon>Eucestoda</taxon>
        <taxon>Diphyllobothriidea</taxon>
        <taxon>Diphyllobothriidae</taxon>
        <taxon>Schistocephalus</taxon>
    </lineage>
</organism>
<evidence type="ECO:0000256" key="1">
    <source>
        <dbReference type="ARBA" id="ARBA00004141"/>
    </source>
</evidence>
<name>A0A183SLH2_SCHSO</name>
<dbReference type="GO" id="GO:0055075">
    <property type="term" value="P:potassium ion homeostasis"/>
    <property type="evidence" value="ECO:0007669"/>
    <property type="project" value="TreeGrafter"/>
</dbReference>
<sequence>LLATSVRLMAGSNRSGDLANPQFSIPVGTILAVLVTSVVCILFCFSNFLSVFFPLS</sequence>
<keyword evidence="4 5" id="KW-0472">Membrane</keyword>
<dbReference type="GO" id="GO:0006884">
    <property type="term" value="P:cell volume homeostasis"/>
    <property type="evidence" value="ECO:0007669"/>
    <property type="project" value="TreeGrafter"/>
</dbReference>
<evidence type="ECO:0000256" key="5">
    <source>
        <dbReference type="SAM" id="Phobius"/>
    </source>
</evidence>
<evidence type="ECO:0000256" key="3">
    <source>
        <dbReference type="ARBA" id="ARBA00022989"/>
    </source>
</evidence>
<comment type="subcellular location">
    <subcellularLocation>
        <location evidence="1">Membrane</location>
        <topology evidence="1">Multi-pass membrane protein</topology>
    </subcellularLocation>
</comment>
<reference evidence="6" key="1">
    <citation type="submission" date="2016-06" db="UniProtKB">
        <authorList>
            <consortium name="WormBaseParasite"/>
        </authorList>
    </citation>
    <scope>IDENTIFICATION</scope>
</reference>
<protein>
    <submittedName>
        <fullName evidence="6">Ovule protein</fullName>
    </submittedName>
</protein>
<accession>A0A183SLH2</accession>
<feature type="transmembrane region" description="Helical" evidence="5">
    <location>
        <begin position="30"/>
        <end position="55"/>
    </location>
</feature>
<dbReference type="AlphaFoldDB" id="A0A183SLH2"/>
<evidence type="ECO:0000313" key="6">
    <source>
        <dbReference type="WBParaSite" id="SSLN_0000523301-mRNA-1"/>
    </source>
</evidence>
<keyword evidence="2 5" id="KW-0812">Transmembrane</keyword>
<evidence type="ECO:0000256" key="2">
    <source>
        <dbReference type="ARBA" id="ARBA00022692"/>
    </source>
</evidence>
<dbReference type="GO" id="GO:0016020">
    <property type="term" value="C:membrane"/>
    <property type="evidence" value="ECO:0007669"/>
    <property type="project" value="UniProtKB-SubCell"/>
</dbReference>
<proteinExistence type="predicted"/>
<dbReference type="PANTHER" id="PTHR11827">
    <property type="entry name" value="SOLUTE CARRIER FAMILY 12, CATION COTRANSPORTERS"/>
    <property type="match status" value="1"/>
</dbReference>
<evidence type="ECO:0000256" key="4">
    <source>
        <dbReference type="ARBA" id="ARBA00023136"/>
    </source>
</evidence>
<dbReference type="GO" id="GO:1990573">
    <property type="term" value="P:potassium ion import across plasma membrane"/>
    <property type="evidence" value="ECO:0007669"/>
    <property type="project" value="TreeGrafter"/>
</dbReference>
<dbReference type="PANTHER" id="PTHR11827:SF72">
    <property type="entry name" value="GH08340P"/>
    <property type="match status" value="1"/>
</dbReference>
<dbReference type="WBParaSite" id="SSLN_0000523301-mRNA-1">
    <property type="protein sequence ID" value="SSLN_0000523301-mRNA-1"/>
    <property type="gene ID" value="SSLN_0000523301"/>
</dbReference>